<dbReference type="GO" id="GO:0032259">
    <property type="term" value="P:methylation"/>
    <property type="evidence" value="ECO:0007669"/>
    <property type="project" value="UniProtKB-KW"/>
</dbReference>
<dbReference type="Gene3D" id="3.40.50.150">
    <property type="entry name" value="Vaccinia Virus protein VP39"/>
    <property type="match status" value="1"/>
</dbReference>
<dbReference type="InterPro" id="IPR038576">
    <property type="entry name" value="Methyltransf_Zn-bd_dom_put_sf"/>
</dbReference>
<evidence type="ECO:0000259" key="1">
    <source>
        <dbReference type="Pfam" id="PF08421"/>
    </source>
</evidence>
<dbReference type="OrthoDB" id="9815644at2"/>
<evidence type="ECO:0000313" key="3">
    <source>
        <dbReference type="EMBL" id="RIY07528.1"/>
    </source>
</evidence>
<dbReference type="AlphaFoldDB" id="A0A418QR30"/>
<dbReference type="GO" id="GO:0008168">
    <property type="term" value="F:methyltransferase activity"/>
    <property type="evidence" value="ECO:0007669"/>
    <property type="project" value="UniProtKB-KW"/>
</dbReference>
<evidence type="ECO:0000259" key="2">
    <source>
        <dbReference type="Pfam" id="PF08484"/>
    </source>
</evidence>
<organism evidence="3 4">
    <name type="scientific">Hymenobacter rubripertinctus</name>
    <dbReference type="NCBI Taxonomy" id="2029981"/>
    <lineage>
        <taxon>Bacteria</taxon>
        <taxon>Pseudomonadati</taxon>
        <taxon>Bacteroidota</taxon>
        <taxon>Cytophagia</taxon>
        <taxon>Cytophagales</taxon>
        <taxon>Hymenobacteraceae</taxon>
        <taxon>Hymenobacter</taxon>
    </lineage>
</organism>
<gene>
    <name evidence="3" type="ORF">D0T11_16445</name>
</gene>
<keyword evidence="3" id="KW-0808">Transferase</keyword>
<proteinExistence type="predicted"/>
<reference evidence="3 4" key="2">
    <citation type="submission" date="2019-01" db="EMBL/GenBank/DDBJ databases">
        <title>Hymenobacter humicola sp. nov., isolated from soils in Antarctica.</title>
        <authorList>
            <person name="Sedlacek I."/>
            <person name="Holochova P."/>
            <person name="Kralova S."/>
            <person name="Pantucek R."/>
            <person name="Stankova E."/>
            <person name="Vrbovska V."/>
            <person name="Kristofova L."/>
            <person name="Svec P."/>
            <person name="Busse H.-J."/>
        </authorList>
    </citation>
    <scope>NUCLEOTIDE SEQUENCE [LARGE SCALE GENOMIC DNA]</scope>
    <source>
        <strain evidence="3 4">CCM 8852</strain>
    </source>
</reference>
<dbReference type="PANTHER" id="PTHR43861:SF5">
    <property type="entry name" value="BLL5978 PROTEIN"/>
    <property type="match status" value="1"/>
</dbReference>
<keyword evidence="4" id="KW-1185">Reference proteome</keyword>
<protein>
    <submittedName>
        <fullName evidence="3">Methyltransferase domain-containing protein</fullName>
    </submittedName>
</protein>
<comment type="caution">
    <text evidence="3">The sequence shown here is derived from an EMBL/GenBank/DDBJ whole genome shotgun (WGS) entry which is preliminary data.</text>
</comment>
<feature type="domain" description="Methyltransferase putative zinc binding" evidence="1">
    <location>
        <begin position="34"/>
        <end position="95"/>
    </location>
</feature>
<dbReference type="SUPFAM" id="SSF53335">
    <property type="entry name" value="S-adenosyl-L-methionine-dependent methyltransferases"/>
    <property type="match status" value="1"/>
</dbReference>
<dbReference type="Pfam" id="PF08484">
    <property type="entry name" value="Methyltransf_14"/>
    <property type="match status" value="1"/>
</dbReference>
<keyword evidence="3" id="KW-0489">Methyltransferase</keyword>
<dbReference type="InterPro" id="IPR013691">
    <property type="entry name" value="MeTrfase_14"/>
</dbReference>
<dbReference type="Gene3D" id="3.40.50.720">
    <property type="entry name" value="NAD(P)-binding Rossmann-like Domain"/>
    <property type="match status" value="1"/>
</dbReference>
<dbReference type="CDD" id="cd02440">
    <property type="entry name" value="AdoMet_MTases"/>
    <property type="match status" value="1"/>
</dbReference>
<dbReference type="PANTHER" id="PTHR43861">
    <property type="entry name" value="TRANS-ACONITATE 2-METHYLTRANSFERASE-RELATED"/>
    <property type="match status" value="1"/>
</dbReference>
<feature type="domain" description="C-methyltransferase" evidence="2">
    <location>
        <begin position="276"/>
        <end position="434"/>
    </location>
</feature>
<dbReference type="RefSeq" id="WP_119656895.1">
    <property type="nucleotide sequence ID" value="NZ_JBHUOI010000011.1"/>
</dbReference>
<dbReference type="InterPro" id="IPR013630">
    <property type="entry name" value="Methyltransf_Zn-bd_dom_put"/>
</dbReference>
<sequence>MELLPLLPPVIALTPVDVPSDPRSAPVEPPASPCRFCGSALDFTFVNLGTSPLCQDHVRPHEFNRAEAFYPLHARVCRSCFLVQLDEFVTSEEIFQNDYAYFSSYSPSWLRHAQRYTDMAAARFGLTKDSLVVEVASNDGYLLQYFVEKEIPVLGIEPAANVAGHAQAKGINTLVRFFGQETAHYVAALSGQADLLLGNNVLAHVPDINDFVAGMRILLKPGGVITMEFPHLLRLMEGNQFDTIYHEHFSYLSFYTVERIFAHHGLTLFDVEELSTHGGSLRIFARHSANSTHPVSPQVAGLRTRELAAGVTDLACYADFGEKAKETKRKLLEFLIEARRAGKTVVGYGAPGKGNTLLNYCGIRTDFLEYTVDVSPHKQGNFLPGTRIPICHPDRIRETRPDYVLILPWNLREEIMEQMEDIRNWGGRFVVPIPEVQVYA</sequence>
<accession>A0A418QR30</accession>
<dbReference type="Proteomes" id="UP000284250">
    <property type="component" value="Unassembled WGS sequence"/>
</dbReference>
<dbReference type="Gene3D" id="6.20.50.110">
    <property type="entry name" value="Methyltransferase, zinc-binding domain"/>
    <property type="match status" value="1"/>
</dbReference>
<dbReference type="Pfam" id="PF08421">
    <property type="entry name" value="Methyltransf_13"/>
    <property type="match status" value="1"/>
</dbReference>
<reference evidence="3 4" key="1">
    <citation type="submission" date="2018-09" db="EMBL/GenBank/DDBJ databases">
        <authorList>
            <person name="Zeman M."/>
            <person name="Pardy F."/>
        </authorList>
    </citation>
    <scope>NUCLEOTIDE SEQUENCE [LARGE SCALE GENOMIC DNA]</scope>
    <source>
        <strain evidence="3 4">CCM 8852</strain>
    </source>
</reference>
<name>A0A418QR30_9BACT</name>
<evidence type="ECO:0000313" key="4">
    <source>
        <dbReference type="Proteomes" id="UP000284250"/>
    </source>
</evidence>
<dbReference type="InterPro" id="IPR029063">
    <property type="entry name" value="SAM-dependent_MTases_sf"/>
</dbReference>
<dbReference type="Gene3D" id="6.10.250.3100">
    <property type="match status" value="1"/>
</dbReference>
<dbReference type="EMBL" id="QYCN01000029">
    <property type="protein sequence ID" value="RIY07528.1"/>
    <property type="molecule type" value="Genomic_DNA"/>
</dbReference>
<dbReference type="Pfam" id="PF13489">
    <property type="entry name" value="Methyltransf_23"/>
    <property type="match status" value="1"/>
</dbReference>